<feature type="domain" description="BHLH" evidence="6">
    <location>
        <begin position="118"/>
        <end position="168"/>
    </location>
</feature>
<dbReference type="SMART" id="SM00353">
    <property type="entry name" value="HLH"/>
    <property type="match status" value="1"/>
</dbReference>
<dbReference type="PANTHER" id="PTHR12565:SF184">
    <property type="entry name" value="BHLH TRANSCRIPTION FACTOR"/>
    <property type="match status" value="1"/>
</dbReference>
<dbReference type="GO" id="GO:0005634">
    <property type="term" value="C:nucleus"/>
    <property type="evidence" value="ECO:0007669"/>
    <property type="project" value="UniProtKB-SubCell"/>
</dbReference>
<dbReference type="Gene3D" id="4.10.280.10">
    <property type="entry name" value="Helix-loop-helix DNA-binding domain"/>
    <property type="match status" value="1"/>
</dbReference>
<feature type="compositionally biased region" description="Polar residues" evidence="5">
    <location>
        <begin position="65"/>
        <end position="81"/>
    </location>
</feature>
<evidence type="ECO:0000256" key="3">
    <source>
        <dbReference type="ARBA" id="ARBA00023163"/>
    </source>
</evidence>
<evidence type="ECO:0000256" key="5">
    <source>
        <dbReference type="SAM" id="MobiDB-lite"/>
    </source>
</evidence>
<proteinExistence type="evidence at transcript level"/>
<keyword evidence="3" id="KW-0804">Transcription</keyword>
<dbReference type="InterPro" id="IPR011598">
    <property type="entry name" value="bHLH_dom"/>
</dbReference>
<dbReference type="InterPro" id="IPR036638">
    <property type="entry name" value="HLH_DNA-bd_sf"/>
</dbReference>
<dbReference type="GO" id="GO:0046983">
    <property type="term" value="F:protein dimerization activity"/>
    <property type="evidence" value="ECO:0007669"/>
    <property type="project" value="InterPro"/>
</dbReference>
<dbReference type="PANTHER" id="PTHR12565">
    <property type="entry name" value="STEROL REGULATORY ELEMENT-BINDING PROTEIN"/>
    <property type="match status" value="1"/>
</dbReference>
<dbReference type="GO" id="GO:0003700">
    <property type="term" value="F:DNA-binding transcription factor activity"/>
    <property type="evidence" value="ECO:0007669"/>
    <property type="project" value="TreeGrafter"/>
</dbReference>
<evidence type="ECO:0000256" key="1">
    <source>
        <dbReference type="ARBA" id="ARBA00004123"/>
    </source>
</evidence>
<dbReference type="EMBL" id="BT123423">
    <property type="protein sequence ID" value="ADE76744.1"/>
    <property type="molecule type" value="mRNA"/>
</dbReference>
<feature type="compositionally biased region" description="Basic and acidic residues" evidence="5">
    <location>
        <begin position="97"/>
        <end position="111"/>
    </location>
</feature>
<evidence type="ECO:0000259" key="6">
    <source>
        <dbReference type="PROSITE" id="PS50888"/>
    </source>
</evidence>
<comment type="subcellular location">
    <subcellularLocation>
        <location evidence="1">Nucleus</location>
    </subcellularLocation>
</comment>
<dbReference type="SUPFAM" id="SSF47459">
    <property type="entry name" value="HLH, helix-loop-helix DNA-binding domain"/>
    <property type="match status" value="1"/>
</dbReference>
<name>D5AB25_PICSI</name>
<reference evidence="7" key="1">
    <citation type="submission" date="2010-04" db="EMBL/GenBank/DDBJ databases">
        <authorList>
            <person name="Reid K.E."/>
            <person name="Liao N."/>
            <person name="Chan S."/>
            <person name="Docking R."/>
            <person name="Taylor G."/>
            <person name="Moore R."/>
            <person name="Mayo M."/>
            <person name="Munro S."/>
            <person name="King J."/>
            <person name="Yanchuk A."/>
            <person name="Holt R."/>
            <person name="Jones S."/>
            <person name="Marra M."/>
            <person name="Ritland C.E."/>
            <person name="Ritland K."/>
            <person name="Bohlmann J."/>
        </authorList>
    </citation>
    <scope>NUCLEOTIDE SEQUENCE</scope>
    <source>
        <tissue evidence="7">Bud</tissue>
    </source>
</reference>
<sequence length="222" mass="25334">MTDQNMCVDKPLTYRGKGKGHRAPGNMNKRKTDQYANGSFMETYVQVSAQKGSVKKSRGDRHKSSQSSSIYNDHEQNSNPKSDVIRGESSELLTNSVKDEPKNKSQKDYIHLRSRRGQATNSHSLAERVRREKISERMKVLQDLVPGCNKVTGKALVLENIINYVQSLQSQVEILSVKLTSVLSRCHFDLQINGHPSKEHWSNVRETEDFHGSLMHYKQHKQ</sequence>
<dbReference type="PROSITE" id="PS50888">
    <property type="entry name" value="BHLH"/>
    <property type="match status" value="1"/>
</dbReference>
<protein>
    <recommendedName>
        <fullName evidence="6">BHLH domain-containing protein</fullName>
    </recommendedName>
</protein>
<dbReference type="InterPro" id="IPR024097">
    <property type="entry name" value="bHLH_ZIP_TF"/>
</dbReference>
<dbReference type="Pfam" id="PF00010">
    <property type="entry name" value="HLH"/>
    <property type="match status" value="1"/>
</dbReference>
<keyword evidence="2" id="KW-0805">Transcription regulation</keyword>
<organism evidence="7">
    <name type="scientific">Picea sitchensis</name>
    <name type="common">Sitka spruce</name>
    <name type="synonym">Pinus sitchensis</name>
    <dbReference type="NCBI Taxonomy" id="3332"/>
    <lineage>
        <taxon>Eukaryota</taxon>
        <taxon>Viridiplantae</taxon>
        <taxon>Streptophyta</taxon>
        <taxon>Embryophyta</taxon>
        <taxon>Tracheophyta</taxon>
        <taxon>Spermatophyta</taxon>
        <taxon>Pinopsida</taxon>
        <taxon>Pinidae</taxon>
        <taxon>Conifers I</taxon>
        <taxon>Pinales</taxon>
        <taxon>Pinaceae</taxon>
        <taxon>Picea</taxon>
    </lineage>
</organism>
<dbReference type="AlphaFoldDB" id="D5AB25"/>
<evidence type="ECO:0000256" key="4">
    <source>
        <dbReference type="ARBA" id="ARBA00023242"/>
    </source>
</evidence>
<feature type="region of interest" description="Disordered" evidence="5">
    <location>
        <begin position="1"/>
        <end position="37"/>
    </location>
</feature>
<evidence type="ECO:0000256" key="2">
    <source>
        <dbReference type="ARBA" id="ARBA00023015"/>
    </source>
</evidence>
<dbReference type="FunFam" id="4.10.280.10:FF:000002">
    <property type="entry name" value="Basic helix-loop-helix transcription factor"/>
    <property type="match status" value="1"/>
</dbReference>
<accession>D5AB25</accession>
<feature type="region of interest" description="Disordered" evidence="5">
    <location>
        <begin position="49"/>
        <end position="128"/>
    </location>
</feature>
<keyword evidence="4" id="KW-0539">Nucleus</keyword>
<evidence type="ECO:0000313" key="7">
    <source>
        <dbReference type="EMBL" id="ADE76744.1"/>
    </source>
</evidence>